<evidence type="ECO:0000313" key="2">
    <source>
        <dbReference type="EMBL" id="MCI98275.1"/>
    </source>
</evidence>
<dbReference type="Proteomes" id="UP000265520">
    <property type="component" value="Unassembled WGS sequence"/>
</dbReference>
<reference evidence="2 3" key="1">
    <citation type="journal article" date="2018" name="Front. Plant Sci.">
        <title>Red Clover (Trifolium pratense) and Zigzag Clover (T. medium) - A Picture of Genomic Similarities and Differences.</title>
        <authorList>
            <person name="Dluhosova J."/>
            <person name="Istvanek J."/>
            <person name="Nedelnik J."/>
            <person name="Repkova J."/>
        </authorList>
    </citation>
    <scope>NUCLEOTIDE SEQUENCE [LARGE SCALE GENOMIC DNA]</scope>
    <source>
        <strain evidence="3">cv. 10/8</strain>
        <tissue evidence="2">Leaf</tissue>
    </source>
</reference>
<name>A0A392WLC5_9FABA</name>
<comment type="caution">
    <text evidence="2">The sequence shown here is derived from an EMBL/GenBank/DDBJ whole genome shotgun (WGS) entry which is preliminary data.</text>
</comment>
<feature type="non-terminal residue" evidence="2">
    <location>
        <position position="41"/>
    </location>
</feature>
<evidence type="ECO:0000313" key="3">
    <source>
        <dbReference type="Proteomes" id="UP000265520"/>
    </source>
</evidence>
<organism evidence="2 3">
    <name type="scientific">Trifolium medium</name>
    <dbReference type="NCBI Taxonomy" id="97028"/>
    <lineage>
        <taxon>Eukaryota</taxon>
        <taxon>Viridiplantae</taxon>
        <taxon>Streptophyta</taxon>
        <taxon>Embryophyta</taxon>
        <taxon>Tracheophyta</taxon>
        <taxon>Spermatophyta</taxon>
        <taxon>Magnoliopsida</taxon>
        <taxon>eudicotyledons</taxon>
        <taxon>Gunneridae</taxon>
        <taxon>Pentapetalae</taxon>
        <taxon>rosids</taxon>
        <taxon>fabids</taxon>
        <taxon>Fabales</taxon>
        <taxon>Fabaceae</taxon>
        <taxon>Papilionoideae</taxon>
        <taxon>50 kb inversion clade</taxon>
        <taxon>NPAAA clade</taxon>
        <taxon>Hologalegina</taxon>
        <taxon>IRL clade</taxon>
        <taxon>Trifolieae</taxon>
        <taxon>Trifolium</taxon>
    </lineage>
</organism>
<evidence type="ECO:0000256" key="1">
    <source>
        <dbReference type="SAM" id="MobiDB-lite"/>
    </source>
</evidence>
<sequence>MSRATDAQWKAQLAAARRQRAAVNQPNPAIVQPAVNSPAPI</sequence>
<keyword evidence="3" id="KW-1185">Reference proteome</keyword>
<feature type="region of interest" description="Disordered" evidence="1">
    <location>
        <begin position="18"/>
        <end position="41"/>
    </location>
</feature>
<proteinExistence type="predicted"/>
<accession>A0A392WLC5</accession>
<protein>
    <submittedName>
        <fullName evidence="2">Uncharacterized protein</fullName>
    </submittedName>
</protein>
<dbReference type="AlphaFoldDB" id="A0A392WLC5"/>
<dbReference type="EMBL" id="LXQA011469034">
    <property type="protein sequence ID" value="MCI98275.1"/>
    <property type="molecule type" value="Genomic_DNA"/>
</dbReference>